<dbReference type="SUPFAM" id="SSF56655">
    <property type="entry name" value="Carbohydrate phosphatase"/>
    <property type="match status" value="1"/>
</dbReference>
<dbReference type="InterPro" id="IPR051090">
    <property type="entry name" value="Inositol_monoP_superfamily"/>
</dbReference>
<dbReference type="InterPro" id="IPR020550">
    <property type="entry name" value="Inositol_monophosphatase_CS"/>
</dbReference>
<evidence type="ECO:0000256" key="10">
    <source>
        <dbReference type="PIRSR" id="PIRSR600760-2"/>
    </source>
</evidence>
<name>A0A8J2SYX6_ZYGB2</name>
<comment type="cofactor">
    <cofactor evidence="1 10 11">
        <name>Mg(2+)</name>
        <dbReference type="ChEBI" id="CHEBI:18420"/>
    </cofactor>
</comment>
<accession>A0A8J2SYX6</accession>
<organism evidence="12 13">
    <name type="scientific">Zygosaccharomyces bailii (strain CLIB 213 / ATCC 58445 / CBS 680 / BCRC 21525 / NBRC 1098 / NCYC 1416 / NRRL Y-2227)</name>
    <dbReference type="NCBI Taxonomy" id="1333698"/>
    <lineage>
        <taxon>Eukaryota</taxon>
        <taxon>Fungi</taxon>
        <taxon>Dikarya</taxon>
        <taxon>Ascomycota</taxon>
        <taxon>Saccharomycotina</taxon>
        <taxon>Saccharomycetes</taxon>
        <taxon>Saccharomycetales</taxon>
        <taxon>Saccharomycetaceae</taxon>
        <taxon>Zygosaccharomyces</taxon>
    </lineage>
</organism>
<sequence>MAFEKELFVATQAVRRASLLTKRIQAQVIAHRESTTITKTDKSPVTVGDYAAQAIIIHAIKANFPEDKVVGEESSEGLSDVFVSEILKEVNDNDNVFNQKYASKTHAEAKEIPLQSVQEVKDTIDFGNYEGGPKGRFWCLDPIDGTKGFLRGEQFAVCLALIVDGVPQVGVIGCPNLSLGAFGGHDLPGNEEFGYLFQAVRGKGSYFTCAATEEGWHRIHVRQIDSAQQMVSLEGVEKGHSAHDEQSQIKQFLHISKSLHLDSQVKYCLLALGLGDLYLRLPRDLNYQEKIWDHAAGNVLVHEAGGIHTDALNNSPLYFGDGRTLLTKGVIASSGPPGIHDSVVAASNKIITSRAN</sequence>
<feature type="binding site" evidence="10">
    <location>
        <position position="143"/>
    </location>
    <ligand>
        <name>Mg(2+)</name>
        <dbReference type="ChEBI" id="CHEBI:18420"/>
        <label>1</label>
        <note>catalytic</note>
    </ligand>
</feature>
<evidence type="ECO:0000256" key="8">
    <source>
        <dbReference type="ARBA" id="ARBA00044479"/>
    </source>
</evidence>
<gene>
    <name evidence="12" type="ORF">BN860_09714g</name>
</gene>
<keyword evidence="13" id="KW-1185">Reference proteome</keyword>
<evidence type="ECO:0000256" key="5">
    <source>
        <dbReference type="ARBA" id="ARBA00022801"/>
    </source>
</evidence>
<dbReference type="PANTHER" id="PTHR43200:SF6">
    <property type="entry name" value="3'(2'),5'-BISPHOSPHATE NUCLEOTIDASE"/>
    <property type="match status" value="1"/>
</dbReference>
<evidence type="ECO:0000313" key="13">
    <source>
        <dbReference type="Proteomes" id="UP000019375"/>
    </source>
</evidence>
<dbReference type="GO" id="GO:0000103">
    <property type="term" value="P:sulfate assimilation"/>
    <property type="evidence" value="ECO:0007669"/>
    <property type="project" value="TreeGrafter"/>
</dbReference>
<dbReference type="EMBL" id="HG316454">
    <property type="protein sequence ID" value="CDF87581.1"/>
    <property type="molecule type" value="Genomic_DNA"/>
</dbReference>
<feature type="binding site" evidence="10">
    <location>
        <position position="144"/>
    </location>
    <ligand>
        <name>Mg(2+)</name>
        <dbReference type="ChEBI" id="CHEBI:18420"/>
        <label>1</label>
        <note>catalytic</note>
    </ligand>
</feature>
<evidence type="ECO:0000256" key="4">
    <source>
        <dbReference type="ARBA" id="ARBA00022723"/>
    </source>
</evidence>
<dbReference type="FunFam" id="3.30.540.10:FF:000015">
    <property type="entry name" value="3',5'-bisphosphate nucleotidase"/>
    <property type="match status" value="1"/>
</dbReference>
<dbReference type="GO" id="GO:0046872">
    <property type="term" value="F:metal ion binding"/>
    <property type="evidence" value="ECO:0007669"/>
    <property type="project" value="UniProtKB-UniRule"/>
</dbReference>
<dbReference type="OrthoDB" id="411145at2759"/>
<evidence type="ECO:0000256" key="9">
    <source>
        <dbReference type="ARBA" id="ARBA00044484"/>
    </source>
</evidence>
<dbReference type="Gene3D" id="3.30.540.10">
    <property type="entry name" value="Fructose-1,6-Bisphosphatase, subunit A, domain 1"/>
    <property type="match status" value="1"/>
</dbReference>
<dbReference type="Pfam" id="PF00459">
    <property type="entry name" value="Inositol_P"/>
    <property type="match status" value="1"/>
</dbReference>
<dbReference type="Gene3D" id="3.40.190.80">
    <property type="match status" value="1"/>
</dbReference>
<dbReference type="PANTHER" id="PTHR43200">
    <property type="entry name" value="PHOSPHATASE"/>
    <property type="match status" value="1"/>
</dbReference>
<keyword evidence="4 10" id="KW-0479">Metal-binding</keyword>
<evidence type="ECO:0000256" key="6">
    <source>
        <dbReference type="ARBA" id="ARBA00022842"/>
    </source>
</evidence>
<feature type="binding site" evidence="10">
    <location>
        <position position="293"/>
    </location>
    <ligand>
        <name>Mg(2+)</name>
        <dbReference type="ChEBI" id="CHEBI:18420"/>
        <label>1</label>
        <note>catalytic</note>
    </ligand>
</feature>
<comment type="catalytic activity">
    <reaction evidence="7">
        <text>adenosine 2',5'-bisphosphate + H2O = AMP + phosphate</text>
        <dbReference type="Rhea" id="RHEA:77643"/>
        <dbReference type="ChEBI" id="CHEBI:15377"/>
        <dbReference type="ChEBI" id="CHEBI:43474"/>
        <dbReference type="ChEBI" id="CHEBI:194156"/>
        <dbReference type="ChEBI" id="CHEBI:456215"/>
        <dbReference type="EC" id="3.1.3.7"/>
    </reaction>
    <physiologicalReaction direction="left-to-right" evidence="7">
        <dbReference type="Rhea" id="RHEA:77644"/>
    </physiologicalReaction>
</comment>
<keyword evidence="6 10" id="KW-0460">Magnesium</keyword>
<feature type="binding site" evidence="10">
    <location>
        <position position="141"/>
    </location>
    <ligand>
        <name>Mg(2+)</name>
        <dbReference type="ChEBI" id="CHEBI:18420"/>
        <label>1</label>
        <note>catalytic</note>
    </ligand>
</feature>
<evidence type="ECO:0000256" key="11">
    <source>
        <dbReference type="RuleBase" id="RU368076"/>
    </source>
</evidence>
<comment type="catalytic activity">
    <reaction evidence="9">
        <text>3'-phosphoadenylyl sulfate + H2O = adenosine 5'-phosphosulfate + phosphate</text>
        <dbReference type="Rhea" id="RHEA:77639"/>
        <dbReference type="ChEBI" id="CHEBI:15377"/>
        <dbReference type="ChEBI" id="CHEBI:43474"/>
        <dbReference type="ChEBI" id="CHEBI:58243"/>
        <dbReference type="ChEBI" id="CHEBI:58339"/>
        <dbReference type="EC" id="3.1.3.7"/>
    </reaction>
    <physiologicalReaction direction="left-to-right" evidence="9">
        <dbReference type="Rhea" id="RHEA:77640"/>
    </physiologicalReaction>
</comment>
<evidence type="ECO:0000256" key="7">
    <source>
        <dbReference type="ARBA" id="ARBA00044466"/>
    </source>
</evidence>
<reference evidence="13" key="1">
    <citation type="journal article" date="2013" name="Genome Announc.">
        <title>Genome sequence of the food spoilage yeast Zygosaccharomyces bailii CLIB 213(T).</title>
        <authorList>
            <person name="Galeote V."/>
            <person name="Bigey F."/>
            <person name="Devillers H."/>
            <person name="Neuveglise C."/>
            <person name="Dequin S."/>
        </authorList>
    </citation>
    <scope>NUCLEOTIDE SEQUENCE [LARGE SCALE GENOMIC DNA]</scope>
    <source>
        <strain evidence="13">CLIB 213 / ATCC 58445 / CBS 680 / CCRC 21525 / NBRC 1098 / NCYC 1416 / NRRL Y-2227</strain>
    </source>
</reference>
<dbReference type="PROSITE" id="PS00629">
    <property type="entry name" value="IMP_1"/>
    <property type="match status" value="1"/>
</dbReference>
<dbReference type="GO" id="GO:0008441">
    <property type="term" value="F:3'(2'),5'-bisphosphate nucleotidase activity"/>
    <property type="evidence" value="ECO:0007669"/>
    <property type="project" value="UniProtKB-UniRule"/>
</dbReference>
<dbReference type="PROSITE" id="PS00630">
    <property type="entry name" value="IMP_2"/>
    <property type="match status" value="1"/>
</dbReference>
<evidence type="ECO:0000256" key="2">
    <source>
        <dbReference type="ARBA" id="ARBA00009759"/>
    </source>
</evidence>
<keyword evidence="5 11" id="KW-0378">Hydrolase</keyword>
<feature type="binding site" evidence="10">
    <location>
        <position position="72"/>
    </location>
    <ligand>
        <name>Mg(2+)</name>
        <dbReference type="ChEBI" id="CHEBI:18420"/>
        <label>1</label>
        <note>catalytic</note>
    </ligand>
</feature>
<protein>
    <recommendedName>
        <fullName evidence="3 11">3'(2'),5'-bisphosphate nucleotidase</fullName>
        <ecNumber evidence="3 11">3.1.3.7</ecNumber>
    </recommendedName>
</protein>
<evidence type="ECO:0000256" key="3">
    <source>
        <dbReference type="ARBA" id="ARBA00012633"/>
    </source>
</evidence>
<dbReference type="GO" id="GO:0043647">
    <property type="term" value="P:inositol phosphate metabolic process"/>
    <property type="evidence" value="ECO:0007669"/>
    <property type="project" value="UniProtKB-UniRule"/>
</dbReference>
<dbReference type="GO" id="GO:0046854">
    <property type="term" value="P:phosphatidylinositol phosphate biosynthetic process"/>
    <property type="evidence" value="ECO:0007669"/>
    <property type="project" value="InterPro"/>
</dbReference>
<proteinExistence type="inferred from homology"/>
<dbReference type="Proteomes" id="UP000019375">
    <property type="component" value="Unassembled WGS sequence"/>
</dbReference>
<dbReference type="PRINTS" id="PR00377">
    <property type="entry name" value="IMPHPHTASES"/>
</dbReference>
<evidence type="ECO:0000256" key="1">
    <source>
        <dbReference type="ARBA" id="ARBA00001946"/>
    </source>
</evidence>
<dbReference type="CDD" id="cd01517">
    <property type="entry name" value="PAP_phosphatase"/>
    <property type="match status" value="1"/>
</dbReference>
<comment type="similarity">
    <text evidence="2 11">Belongs to the inositol monophosphatase superfamily.</text>
</comment>
<dbReference type="AlphaFoldDB" id="A0A8J2SYX6"/>
<dbReference type="InterPro" id="IPR000760">
    <property type="entry name" value="Inositol_monophosphatase-like"/>
</dbReference>
<dbReference type="InterPro" id="IPR020583">
    <property type="entry name" value="Inositol_monoP_metal-BS"/>
</dbReference>
<evidence type="ECO:0000313" key="12">
    <source>
        <dbReference type="EMBL" id="CDF87581.1"/>
    </source>
</evidence>
<dbReference type="InterPro" id="IPR006239">
    <property type="entry name" value="DPNP"/>
</dbReference>
<comment type="catalytic activity">
    <reaction evidence="8">
        <text>adenosine 3',5'-bisphosphate + H2O = AMP + phosphate</text>
        <dbReference type="Rhea" id="RHEA:10040"/>
        <dbReference type="ChEBI" id="CHEBI:15377"/>
        <dbReference type="ChEBI" id="CHEBI:43474"/>
        <dbReference type="ChEBI" id="CHEBI:58343"/>
        <dbReference type="ChEBI" id="CHEBI:456215"/>
        <dbReference type="EC" id="3.1.3.7"/>
    </reaction>
    <physiologicalReaction direction="left-to-right" evidence="8">
        <dbReference type="Rhea" id="RHEA:10041"/>
    </physiologicalReaction>
</comment>
<comment type="function">
    <text evidence="11">Converts adenosine 3'-phosphate 5'-phosphosulfate (PAPS) to adenosine 5'-phosphosulfate (APS) and 3'(2')-phosphoadenosine 5'-phosphate (PAP) to AMP.</text>
</comment>
<dbReference type="EC" id="3.1.3.7" evidence="3 11"/>
<dbReference type="NCBIfam" id="TIGR01330">
    <property type="entry name" value="bisphos_HAL2"/>
    <property type="match status" value="1"/>
</dbReference>